<sequence>MYNPYLGVKLRQNEAALEYEEQIVWTEKVEGYDYVRQSLDRSSSTRRRPVAWTGAGRRVGYAVLKPNAPSGDMPGRFIRRVFWVKEHDRSEQPNGTYKSTAPSEAVDPRTVAPGVWGELTERAWGGPLVSE</sequence>
<feature type="compositionally biased region" description="Polar residues" evidence="1">
    <location>
        <begin position="92"/>
        <end position="102"/>
    </location>
</feature>
<dbReference type="RefSeq" id="WP_326705385.1">
    <property type="nucleotide sequence ID" value="NZ_CP109083.1"/>
</dbReference>
<dbReference type="Pfam" id="PF19472">
    <property type="entry name" value="DUF6009"/>
    <property type="match status" value="1"/>
</dbReference>
<accession>A0ABZ1EW19</accession>
<feature type="region of interest" description="Disordered" evidence="1">
    <location>
        <begin position="88"/>
        <end position="110"/>
    </location>
</feature>
<dbReference type="Proteomes" id="UP001356428">
    <property type="component" value="Chromosome"/>
</dbReference>
<keyword evidence="3" id="KW-1185">Reference proteome</keyword>
<protein>
    <submittedName>
        <fullName evidence="2">DUF6009 family protein</fullName>
    </submittedName>
</protein>
<reference evidence="2 3" key="1">
    <citation type="submission" date="2022-10" db="EMBL/GenBank/DDBJ databases">
        <title>The complete genomes of actinobacterial strains from the NBC collection.</title>
        <authorList>
            <person name="Joergensen T.S."/>
            <person name="Alvarez Arevalo M."/>
            <person name="Sterndorff E.B."/>
            <person name="Faurdal D."/>
            <person name="Vuksanovic O."/>
            <person name="Mourched A.-S."/>
            <person name="Charusanti P."/>
            <person name="Shaw S."/>
            <person name="Blin K."/>
            <person name="Weber T."/>
        </authorList>
    </citation>
    <scope>NUCLEOTIDE SEQUENCE [LARGE SCALE GENOMIC DNA]</scope>
    <source>
        <strain evidence="2 3">NBC 01792</strain>
    </source>
</reference>
<evidence type="ECO:0000313" key="2">
    <source>
        <dbReference type="EMBL" id="WSB08211.1"/>
    </source>
</evidence>
<organism evidence="2 3">
    <name type="scientific">Streptomyces cyaneofuscatus</name>
    <dbReference type="NCBI Taxonomy" id="66883"/>
    <lineage>
        <taxon>Bacteria</taxon>
        <taxon>Bacillati</taxon>
        <taxon>Actinomycetota</taxon>
        <taxon>Actinomycetes</taxon>
        <taxon>Kitasatosporales</taxon>
        <taxon>Streptomycetaceae</taxon>
        <taxon>Streptomyces</taxon>
    </lineage>
</organism>
<proteinExistence type="predicted"/>
<name>A0ABZ1EW19_9ACTN</name>
<gene>
    <name evidence="2" type="ORF">OG849_13595</name>
</gene>
<evidence type="ECO:0000256" key="1">
    <source>
        <dbReference type="SAM" id="MobiDB-lite"/>
    </source>
</evidence>
<evidence type="ECO:0000313" key="3">
    <source>
        <dbReference type="Proteomes" id="UP001356428"/>
    </source>
</evidence>
<dbReference type="InterPro" id="IPR046051">
    <property type="entry name" value="DUF6009"/>
</dbReference>
<dbReference type="EMBL" id="CP109083">
    <property type="protein sequence ID" value="WSB08211.1"/>
    <property type="molecule type" value="Genomic_DNA"/>
</dbReference>